<accession>A0A427AXN4</accession>
<dbReference type="EMBL" id="AMZH03001013">
    <property type="protein sequence ID" value="RRT81010.1"/>
    <property type="molecule type" value="Genomic_DNA"/>
</dbReference>
<comment type="caution">
    <text evidence="2">The sequence shown here is derived from an EMBL/GenBank/DDBJ whole genome shotgun (WGS) entry which is preliminary data.</text>
</comment>
<reference evidence="2 3" key="1">
    <citation type="journal article" date="2014" name="Agronomy (Basel)">
        <title>A Draft Genome Sequence for Ensete ventricosum, the Drought-Tolerant Tree Against Hunger.</title>
        <authorList>
            <person name="Harrison J."/>
            <person name="Moore K.A."/>
            <person name="Paszkiewicz K."/>
            <person name="Jones T."/>
            <person name="Grant M."/>
            <person name="Ambacheew D."/>
            <person name="Muzemil S."/>
            <person name="Studholme D.J."/>
        </authorList>
    </citation>
    <scope>NUCLEOTIDE SEQUENCE [LARGE SCALE GENOMIC DNA]</scope>
</reference>
<evidence type="ECO:0000313" key="2">
    <source>
        <dbReference type="EMBL" id="RRT81010.1"/>
    </source>
</evidence>
<dbReference type="InterPro" id="IPR039343">
    <property type="entry name" value="NDX1-like"/>
</dbReference>
<keyword evidence="1" id="KW-1133">Transmembrane helix</keyword>
<keyword evidence="1" id="KW-0812">Transmembrane</keyword>
<keyword evidence="1" id="KW-0472">Membrane</keyword>
<dbReference type="PANTHER" id="PTHR35467">
    <property type="match status" value="1"/>
</dbReference>
<feature type="transmembrane region" description="Helical" evidence="1">
    <location>
        <begin position="99"/>
        <end position="118"/>
    </location>
</feature>
<dbReference type="Proteomes" id="UP000287651">
    <property type="component" value="Unassembled WGS sequence"/>
</dbReference>
<feature type="transmembrane region" description="Helical" evidence="1">
    <location>
        <begin position="155"/>
        <end position="177"/>
    </location>
</feature>
<feature type="transmembrane region" description="Helical" evidence="1">
    <location>
        <begin position="60"/>
        <end position="79"/>
    </location>
</feature>
<dbReference type="AlphaFoldDB" id="A0A427AXN4"/>
<name>A0A427AXN4_ENSVE</name>
<proteinExistence type="predicted"/>
<sequence>FELPGVGLGIDGRVWNDFQLFFSFRLCPRAALVVQRKVRLLPLFFTLISLEELVRLSTTYKQLFALALIVSTFLFRALYQLHLVKADIARALIPNKLKLVEAFGYHLICLVVIPGIVWSPPTSCAWASRVLVNSHEACRHGRKNRVRFNLDFDHFLTVVTCYLWISVARLYTTLVFLSIPVKLTAGMCHRVRAVEAVKISRPRTTQLNKFPNVTEVKKMNFDDRLTTENEERERSIAVLLSKPILALEFSLLKMQVEAPTDVTTQSRSKKNQVVNLRTC</sequence>
<gene>
    <name evidence="2" type="ORF">B296_00019927</name>
</gene>
<dbReference type="PANTHER" id="PTHR35467:SF2">
    <property type="entry name" value="PROTEIN NEOXANTHIN-DEFICIENT 1"/>
    <property type="match status" value="1"/>
</dbReference>
<evidence type="ECO:0000256" key="1">
    <source>
        <dbReference type="SAM" id="Phobius"/>
    </source>
</evidence>
<protein>
    <submittedName>
        <fullName evidence="2">Uncharacterized protein</fullName>
    </submittedName>
</protein>
<evidence type="ECO:0000313" key="3">
    <source>
        <dbReference type="Proteomes" id="UP000287651"/>
    </source>
</evidence>
<organism evidence="2 3">
    <name type="scientific">Ensete ventricosum</name>
    <name type="common">Abyssinian banana</name>
    <name type="synonym">Musa ensete</name>
    <dbReference type="NCBI Taxonomy" id="4639"/>
    <lineage>
        <taxon>Eukaryota</taxon>
        <taxon>Viridiplantae</taxon>
        <taxon>Streptophyta</taxon>
        <taxon>Embryophyta</taxon>
        <taxon>Tracheophyta</taxon>
        <taxon>Spermatophyta</taxon>
        <taxon>Magnoliopsida</taxon>
        <taxon>Liliopsida</taxon>
        <taxon>Zingiberales</taxon>
        <taxon>Musaceae</taxon>
        <taxon>Ensete</taxon>
    </lineage>
</organism>
<feature type="non-terminal residue" evidence="2">
    <location>
        <position position="1"/>
    </location>
</feature>